<protein>
    <submittedName>
        <fullName evidence="1">Uncharacterized protein</fullName>
    </submittedName>
</protein>
<proteinExistence type="predicted"/>
<dbReference type="EMBL" id="CM039427">
    <property type="protein sequence ID" value="KAI4353049.1"/>
    <property type="molecule type" value="Genomic_DNA"/>
</dbReference>
<comment type="caution">
    <text evidence="1">The sequence shown here is derived from an EMBL/GenBank/DDBJ whole genome shotgun (WGS) entry which is preliminary data.</text>
</comment>
<accession>A0ACB9PYF2</accession>
<dbReference type="Proteomes" id="UP000828941">
    <property type="component" value="Chromosome 2"/>
</dbReference>
<organism evidence="1 2">
    <name type="scientific">Bauhinia variegata</name>
    <name type="common">Purple orchid tree</name>
    <name type="synonym">Phanera variegata</name>
    <dbReference type="NCBI Taxonomy" id="167791"/>
    <lineage>
        <taxon>Eukaryota</taxon>
        <taxon>Viridiplantae</taxon>
        <taxon>Streptophyta</taxon>
        <taxon>Embryophyta</taxon>
        <taxon>Tracheophyta</taxon>
        <taxon>Spermatophyta</taxon>
        <taxon>Magnoliopsida</taxon>
        <taxon>eudicotyledons</taxon>
        <taxon>Gunneridae</taxon>
        <taxon>Pentapetalae</taxon>
        <taxon>rosids</taxon>
        <taxon>fabids</taxon>
        <taxon>Fabales</taxon>
        <taxon>Fabaceae</taxon>
        <taxon>Cercidoideae</taxon>
        <taxon>Cercideae</taxon>
        <taxon>Bauhiniinae</taxon>
        <taxon>Bauhinia</taxon>
    </lineage>
</organism>
<reference evidence="1 2" key="1">
    <citation type="journal article" date="2022" name="DNA Res.">
        <title>Chromosomal-level genome assembly of the orchid tree Bauhinia variegata (Leguminosae; Cercidoideae) supports the allotetraploid origin hypothesis of Bauhinia.</title>
        <authorList>
            <person name="Zhong Y."/>
            <person name="Chen Y."/>
            <person name="Zheng D."/>
            <person name="Pang J."/>
            <person name="Liu Y."/>
            <person name="Luo S."/>
            <person name="Meng S."/>
            <person name="Qian L."/>
            <person name="Wei D."/>
            <person name="Dai S."/>
            <person name="Zhou R."/>
        </authorList>
    </citation>
    <scope>NUCLEOTIDE SEQUENCE [LARGE SCALE GENOMIC DNA]</scope>
    <source>
        <strain evidence="1">BV-YZ2020</strain>
    </source>
</reference>
<keyword evidence="2" id="KW-1185">Reference proteome</keyword>
<evidence type="ECO:0000313" key="1">
    <source>
        <dbReference type="EMBL" id="KAI4353049.1"/>
    </source>
</evidence>
<gene>
    <name evidence="1" type="ORF">L6164_002027</name>
</gene>
<evidence type="ECO:0000313" key="2">
    <source>
        <dbReference type="Proteomes" id="UP000828941"/>
    </source>
</evidence>
<sequence length="444" mass="48818">MAEFNGVGYVTVDELPSPGAINRKKVSVLPLVFLIFYEVSGGPFGIEDTVQAAGPLLSLLGFLVFPFMWSIPEALVTAEIGTMFPENSGYVVWVSSALGPYWGFQLGWMKWLSGVIDNALYPVLFLDYLKSGVPALAGGLPRTVAAWVFFAGSNSGYGTFGNSRLETFKMVGGKSKRCGLEFVFDTLFWNLNYWDNISTLAGEVDNPEKTLPKALFYAVILVVVGYIFPLLTGTGAVSLNRALWTDGYFSDIARIIGGVWLGWWLQAAAAMSNMGMFVTEMSSDSFQLLGMAERGLLPEFFSKRSRHGTPLIGILFSASGVILLSLLSFREIVAAENFLYCFGMTLEFIAFILLRIRNPDAPRPYKVPGGRAGAILICIPPVILICFVLAFSSLKVMAISLIAMGIGLVMQPCLKYVEKKRWMKFSVSSELRNFDNTETTHLIQ</sequence>
<name>A0ACB9PYF2_BAUVA</name>